<name>A0ABY3MZ34_9GAMM</name>
<organism evidence="3 4">
    <name type="scientific">Colwellia echini</name>
    <dbReference type="NCBI Taxonomy" id="1982103"/>
    <lineage>
        <taxon>Bacteria</taxon>
        <taxon>Pseudomonadati</taxon>
        <taxon>Pseudomonadota</taxon>
        <taxon>Gammaproteobacteria</taxon>
        <taxon>Alteromonadales</taxon>
        <taxon>Colwelliaceae</taxon>
        <taxon>Colwellia</taxon>
    </lineage>
</organism>
<dbReference type="Proteomes" id="UP000815846">
    <property type="component" value="Unassembled WGS sequence"/>
</dbReference>
<dbReference type="NCBIfam" id="TIGR01965">
    <property type="entry name" value="VCBS_repeat"/>
    <property type="match status" value="4"/>
</dbReference>
<reference evidence="3 4" key="1">
    <citation type="submission" date="2019-08" db="EMBL/GenBank/DDBJ databases">
        <title>Microbe sample from Colwellia echini.</title>
        <authorList>
            <person name="Christiansen L."/>
            <person name="Pathiraja D."/>
            <person name="Schultz-Johansen M."/>
            <person name="Choi I.-G."/>
            <person name="Stougaard P."/>
        </authorList>
    </citation>
    <scope>NUCLEOTIDE SEQUENCE [LARGE SCALE GENOMIC DNA]</scope>
    <source>
        <strain evidence="3 4">A3</strain>
    </source>
</reference>
<dbReference type="Pfam" id="PF17803">
    <property type="entry name" value="Cadherin_4"/>
    <property type="match status" value="2"/>
</dbReference>
<evidence type="ECO:0000313" key="3">
    <source>
        <dbReference type="EMBL" id="TYK66493.1"/>
    </source>
</evidence>
<dbReference type="Gene3D" id="2.60.40.10">
    <property type="entry name" value="Immunoglobulins"/>
    <property type="match status" value="4"/>
</dbReference>
<evidence type="ECO:0000259" key="1">
    <source>
        <dbReference type="Pfam" id="PF17803"/>
    </source>
</evidence>
<feature type="domain" description="RapA2 cadherin-like" evidence="1">
    <location>
        <begin position="204"/>
        <end position="274"/>
    </location>
</feature>
<dbReference type="InterPro" id="IPR013783">
    <property type="entry name" value="Ig-like_fold"/>
</dbReference>
<evidence type="ECO:0000259" key="2">
    <source>
        <dbReference type="Pfam" id="PF17892"/>
    </source>
</evidence>
<feature type="domain" description="Cadherin-like" evidence="2">
    <location>
        <begin position="628"/>
        <end position="707"/>
    </location>
</feature>
<evidence type="ECO:0008006" key="5">
    <source>
        <dbReference type="Google" id="ProtNLM"/>
    </source>
</evidence>
<dbReference type="Gene3D" id="2.60.40.2810">
    <property type="match status" value="1"/>
</dbReference>
<gene>
    <name evidence="3" type="ORF">CWS31_005990</name>
</gene>
<dbReference type="InterPro" id="IPR010221">
    <property type="entry name" value="VCBS_dom"/>
</dbReference>
<dbReference type="RefSeq" id="WP_170252772.1">
    <property type="nucleotide sequence ID" value="NZ_PJAI02000004.1"/>
</dbReference>
<feature type="non-terminal residue" evidence="3">
    <location>
        <position position="1"/>
    </location>
</feature>
<keyword evidence="4" id="KW-1185">Reference proteome</keyword>
<feature type="domain" description="RapA2 cadherin-like" evidence="1">
    <location>
        <begin position="308"/>
        <end position="378"/>
    </location>
</feature>
<dbReference type="Pfam" id="PF17892">
    <property type="entry name" value="Cadherin_5"/>
    <property type="match status" value="1"/>
</dbReference>
<sequence length="1210" mass="128005">QTITITGSNDAADITVTATDTSVTEDDASNNTATGTISVFDVDTGEGTLLSSTASYGTVVVDGTGVWEYSLDDSNAAVQALPDGETLTDTITFTSDDGTTETQTITITGSNDAADITVTASDTSVTEDDASNNTAIGTVSVSDIDTGEGTLVSSTASYGTVVVDGTGVWEYSLDDSNAAVQALPAGQTLVDTITFTSDDGTTETQTITINGTDDVPTISGDFTGSVTEDESFLLSTSGDLNASGGDAGENNFQEASLSGTYGQLAVSANGGWEYIADNGKDVIQGLTQNQTLTDSFTVFNADGVTSETVIITIHGTDDVPTISGDVTGSVKEDDTAILTTNGKLIADYGDAGEDKFIAENLNGTYGSLVITADGSWTYSADNSQGDIQALNDGDTLTETFMVTNADGVTTQTVTISINGTDGDPVAVNDNGSSLVSGGFYASYYSYHEAVEGENLDNLSTIRNYMENNNPDANFIATELNYGEINGDLGRGMNLQTFLGEDAQTLSTDPDNSSDAILHFKGLIDLSEGVYNFQILADDGYVILIDGEEVAVVDKIQSPTATTHELFTITNNPDGSSLHDIEIIYWDQGGRAVFQVELSNPVDETPFGVVTYSLLNGENFPLLSNYGYTAPEDNNFIVDSDVLLSNDTDAEEDTLTVVDVGNASNGASVSLVDGIVTLTPAEGFVGFVTFDYTISDGVNTDVATVTVEFTPGIDTLDDSYSFAASTTIPDTDITELAKGTKDESVTKTYSFGEAYAGQTIQVTLTTEVIGGWDSGDNKDFFSISGSEGNNQYYTYDNSDDTDVPSGGTIIYEVVLDSNGEANVTFTAETTADNEAINITDITATLVPTSFILDVLENDPNTDKLSIESVEEPVDDNGISLGTVEIINDTQIKFTPTTSGINQDVSFSYTATDGITSDSATVSVSVNGDIRQLEDKLTFKRGTDLEENEYSLGTADDGIDLTKEYDFGEDNAGKTIILTFDTTAHGSWDLNDNGSPQDYLNITISNDGNDDIVESITYDSSLVGNEGDSADADQSNSWHKSYSYEVVLDENGKVNIDFDGYMSASDEYIDITNLQATLNSTSDLSVSYNSELISGEGIDTFIWSDSDTGTDHINGFDLDEDIIDISDLLHLSEGDNLNEFLDFDSDGVDTTITVHADGDNEITQTIVLDNIDLGSDDVTIINDMLTGDHKGALFIGDSSVVDKVVIEPIPDE</sequence>
<dbReference type="InterPro" id="IPR041690">
    <property type="entry name" value="Cadherin_5"/>
</dbReference>
<proteinExistence type="predicted"/>
<evidence type="ECO:0000313" key="4">
    <source>
        <dbReference type="Proteomes" id="UP000815846"/>
    </source>
</evidence>
<dbReference type="InterPro" id="IPR040853">
    <property type="entry name" value="RapA2_cadherin-like"/>
</dbReference>
<dbReference type="Pfam" id="PF17963">
    <property type="entry name" value="Big_9"/>
    <property type="match status" value="1"/>
</dbReference>
<protein>
    <recommendedName>
        <fullName evidence="5">PA14 domain-containing protein</fullName>
    </recommendedName>
</protein>
<dbReference type="EMBL" id="PJAI02000004">
    <property type="protein sequence ID" value="TYK66493.1"/>
    <property type="molecule type" value="Genomic_DNA"/>
</dbReference>
<accession>A0ABY3MZ34</accession>
<comment type="caution">
    <text evidence="3">The sequence shown here is derived from an EMBL/GenBank/DDBJ whole genome shotgun (WGS) entry which is preliminary data.</text>
</comment>